<dbReference type="SMART" id="SM00387">
    <property type="entry name" value="HATPase_c"/>
    <property type="match status" value="1"/>
</dbReference>
<dbReference type="Gene3D" id="1.10.287.130">
    <property type="match status" value="1"/>
</dbReference>
<keyword evidence="6 16" id="KW-0418">Kinase</keyword>
<dbReference type="SMART" id="SM00388">
    <property type="entry name" value="HisKA"/>
    <property type="match status" value="1"/>
</dbReference>
<keyword evidence="12" id="KW-1133">Transmembrane helix</keyword>
<comment type="caution">
    <text evidence="16">The sequence shown here is derived from an EMBL/GenBank/DDBJ whole genome shotgun (WGS) entry which is preliminary data.</text>
</comment>
<dbReference type="Pfam" id="PF07494">
    <property type="entry name" value="Reg_prop"/>
    <property type="match status" value="7"/>
</dbReference>
<dbReference type="RefSeq" id="WP_106595250.1">
    <property type="nucleotide sequence ID" value="NZ_PYAS01000004.1"/>
</dbReference>
<keyword evidence="12" id="KW-0812">Transmembrane</keyword>
<evidence type="ECO:0000256" key="2">
    <source>
        <dbReference type="ARBA" id="ARBA00012438"/>
    </source>
</evidence>
<evidence type="ECO:0000313" key="16">
    <source>
        <dbReference type="EMBL" id="PSL30373.1"/>
    </source>
</evidence>
<feature type="signal peptide" evidence="13">
    <location>
        <begin position="1"/>
        <end position="21"/>
    </location>
</feature>
<dbReference type="AlphaFoldDB" id="A0A2P8G8R6"/>
<dbReference type="SUPFAM" id="SSF52172">
    <property type="entry name" value="CheY-like"/>
    <property type="match status" value="1"/>
</dbReference>
<evidence type="ECO:0000256" key="10">
    <source>
        <dbReference type="ARBA" id="ARBA00068150"/>
    </source>
</evidence>
<evidence type="ECO:0000313" key="17">
    <source>
        <dbReference type="Proteomes" id="UP000241964"/>
    </source>
</evidence>
<dbReference type="FunFam" id="1.10.287.130:FF:000002">
    <property type="entry name" value="Two-component osmosensing histidine kinase"/>
    <property type="match status" value="1"/>
</dbReference>
<evidence type="ECO:0000256" key="11">
    <source>
        <dbReference type="PROSITE-ProRule" id="PRU00169"/>
    </source>
</evidence>
<dbReference type="SUPFAM" id="SSF47384">
    <property type="entry name" value="Homodimeric domain of signal transducing histidine kinase"/>
    <property type="match status" value="1"/>
</dbReference>
<dbReference type="InterPro" id="IPR011006">
    <property type="entry name" value="CheY-like_superfamily"/>
</dbReference>
<dbReference type="OrthoDB" id="9809670at2"/>
<dbReference type="Pfam" id="PF02518">
    <property type="entry name" value="HATPase_c"/>
    <property type="match status" value="1"/>
</dbReference>
<keyword evidence="12" id="KW-0472">Membrane</keyword>
<dbReference type="InterPro" id="IPR003594">
    <property type="entry name" value="HATPase_dom"/>
</dbReference>
<dbReference type="Gene3D" id="3.40.50.2300">
    <property type="match status" value="1"/>
</dbReference>
<dbReference type="PANTHER" id="PTHR43547:SF2">
    <property type="entry name" value="HYBRID SIGNAL TRANSDUCTION HISTIDINE KINASE C"/>
    <property type="match status" value="1"/>
</dbReference>
<dbReference type="InterPro" id="IPR011047">
    <property type="entry name" value="Quinoprotein_ADH-like_sf"/>
</dbReference>
<proteinExistence type="predicted"/>
<dbReference type="GO" id="GO:0005524">
    <property type="term" value="F:ATP binding"/>
    <property type="evidence" value="ECO:0007669"/>
    <property type="project" value="UniProtKB-KW"/>
</dbReference>
<protein>
    <recommendedName>
        <fullName evidence="10">Sensory/regulatory protein RpfC</fullName>
        <ecNumber evidence="2">2.7.13.3</ecNumber>
    </recommendedName>
</protein>
<evidence type="ECO:0000256" key="1">
    <source>
        <dbReference type="ARBA" id="ARBA00000085"/>
    </source>
</evidence>
<evidence type="ECO:0000256" key="4">
    <source>
        <dbReference type="ARBA" id="ARBA00022679"/>
    </source>
</evidence>
<dbReference type="EC" id="2.7.13.3" evidence="2"/>
<feature type="modified residue" description="4-aspartylphosphate" evidence="11">
    <location>
        <position position="1183"/>
    </location>
</feature>
<dbReference type="EMBL" id="PYAS01000004">
    <property type="protein sequence ID" value="PSL30373.1"/>
    <property type="molecule type" value="Genomic_DNA"/>
</dbReference>
<evidence type="ECO:0000256" key="3">
    <source>
        <dbReference type="ARBA" id="ARBA00022553"/>
    </source>
</evidence>
<dbReference type="InterPro" id="IPR001789">
    <property type="entry name" value="Sig_transdc_resp-reg_receiver"/>
</dbReference>
<dbReference type="FunFam" id="2.60.40.10:FF:000791">
    <property type="entry name" value="Two-component system sensor histidine kinase/response regulator"/>
    <property type="match status" value="1"/>
</dbReference>
<evidence type="ECO:0000256" key="5">
    <source>
        <dbReference type="ARBA" id="ARBA00022741"/>
    </source>
</evidence>
<feature type="chain" id="PRO_5015173948" description="Sensory/regulatory protein RpfC" evidence="13">
    <location>
        <begin position="22"/>
        <end position="1260"/>
    </location>
</feature>
<keyword evidence="17" id="KW-1185">Reference proteome</keyword>
<dbReference type="InterPro" id="IPR011110">
    <property type="entry name" value="Reg_prop"/>
</dbReference>
<reference evidence="16 17" key="1">
    <citation type="submission" date="2018-03" db="EMBL/GenBank/DDBJ databases">
        <title>Genomic Encyclopedia of Archaeal and Bacterial Type Strains, Phase II (KMG-II): from individual species to whole genera.</title>
        <authorList>
            <person name="Goeker M."/>
        </authorList>
    </citation>
    <scope>NUCLEOTIDE SEQUENCE [LARGE SCALE GENOMIC DNA]</scope>
    <source>
        <strain evidence="16 17">DSM 29057</strain>
    </source>
</reference>
<feature type="transmembrane region" description="Helical" evidence="12">
    <location>
        <begin position="811"/>
        <end position="831"/>
    </location>
</feature>
<dbReference type="PROSITE" id="PS50109">
    <property type="entry name" value="HIS_KIN"/>
    <property type="match status" value="1"/>
</dbReference>
<dbReference type="SUPFAM" id="SSF55874">
    <property type="entry name" value="ATPase domain of HSP90 chaperone/DNA topoisomerase II/histidine kinase"/>
    <property type="match status" value="1"/>
</dbReference>
<dbReference type="Proteomes" id="UP000241964">
    <property type="component" value="Unassembled WGS sequence"/>
</dbReference>
<evidence type="ECO:0000259" key="14">
    <source>
        <dbReference type="PROSITE" id="PS50109"/>
    </source>
</evidence>
<evidence type="ECO:0000256" key="13">
    <source>
        <dbReference type="SAM" id="SignalP"/>
    </source>
</evidence>
<dbReference type="CDD" id="cd00082">
    <property type="entry name" value="HisKA"/>
    <property type="match status" value="1"/>
</dbReference>
<keyword evidence="4" id="KW-0808">Transferase</keyword>
<dbReference type="CDD" id="cd00146">
    <property type="entry name" value="PKD"/>
    <property type="match status" value="1"/>
</dbReference>
<comment type="subunit">
    <text evidence="9">At low DSF concentrations, interacts with RpfF.</text>
</comment>
<sequence length="1260" mass="141641">MKAIFCRVVLLYILCFQHVFAQELTPRFRRLTTDQGLSQSHVSAILKARGGFMWFATEDGLNRFDGYKYTHYKHDPADPGSIHDSFVLSLLEDHEGKLWVGTSTGLDRYDQATDSFTHYPHPRRSLAINTIFRDSRNRFWLGTDQGLYLFDRSRGTYQLFRYPGRDAGQGSEFVTSIAEGKGYILWVGTENGLFRLDVQSGVLAAYEYGARSGAGRIQAAANRNALKSDWVKVLHFDRKGNLWVGTHGGGVSVIDPSGKIVRHFENRPRDPWSLGHNDILSMAEDGTGKLWIGTENGGISIYDPPTDRFFSVRNNPDDRYSLSNNSVYAIYHDNAENMWVGTYSGGVSYLPKFGPKFDSYRRKVNNANSLSNNAVLAICGDSTSDDIWIGTDGGGLNRFNRKTKNFTFYKHLAGDPHSISNDYVISVIWIARDVLALGFHNGGFDFLNVKTGTIEHHLPEEGNPNSLSISDVNNMMRDRDGNLWIGTWKGGLNFYNVKTKEYTHYRHDTTDPTSISGDIITTIFQDKKGNIWVGTFNGLDLLLPGRTGFRHFRSRPNDPSSISHNKVQSILEAENGDLWIGTVGGGFCHFDQKKQQFKSFTEKDGLASNVVFGIQKDNKNNLWLSTNKGISKFNLPTNSFRNYGIADGLPGNEFRDNSRFQTADGQMYFGGINGFISFYPDSLRYNDFVPPVYITDFQIFNRQVVTGGSDHILKQQISEAKTITIRHDQSVITFEFAALSYTVAEKNQYAYMLEGFDKGWNYSGNKRTATYTNLDPGTYTFRVKGSNNDGLWNEKGVAVELIIKPPFWLTWWFRLLTAALIVALIVALYQIRTYTIRKQKRVLEQQIKERTKQLERAIGEQQMAVEKAELANRAKSAFLATMSHEIRTPMNGVIGLASLLAETDLTEEQRNFTKSIQTSGRDLLNVINDILDVSKIESGNMELEEKEFGLKACIGEVMDLFRAKTASKPLDLTLEIEENVPSRIVGDRLRLGQIVTNLVGNAVKFTPKGEVRVHVYVIGQEGADAKLGFEITDTGIGIAEDKLDKLFKPFSQVDSSTTRQYGGTGLGLVICEKLTTLMGGGIEVKSELQKGSTFRFWITAKVAPDVQESNEIRPKTDETERKLHADFASRHPMTILVAEDNKVNQIVIMNTLNKLGYHADLAQNGLEVLDQVQKIGYDVILMDMQMPKMDGLEATRQIRAQNTVHPFIIAMTANALQQDKEKCFEAGMDDYLSKPVILDDLVVLLEKWAARLEPRHSGNV</sequence>
<accession>A0A2P8G8R6</accession>
<dbReference type="Pfam" id="PF00072">
    <property type="entry name" value="Response_reg"/>
    <property type="match status" value="1"/>
</dbReference>
<feature type="domain" description="Histidine kinase" evidence="14">
    <location>
        <begin position="881"/>
        <end position="1102"/>
    </location>
</feature>
<comment type="catalytic activity">
    <reaction evidence="1">
        <text>ATP + protein L-histidine = ADP + protein N-phospho-L-histidine.</text>
        <dbReference type="EC" id="2.7.13.3"/>
    </reaction>
</comment>
<dbReference type="CDD" id="cd16922">
    <property type="entry name" value="HATPase_EvgS-ArcB-TorS-like"/>
    <property type="match status" value="1"/>
</dbReference>
<dbReference type="SMART" id="SM00448">
    <property type="entry name" value="REC"/>
    <property type="match status" value="1"/>
</dbReference>
<evidence type="ECO:0000256" key="7">
    <source>
        <dbReference type="ARBA" id="ARBA00022840"/>
    </source>
</evidence>
<dbReference type="InterPro" id="IPR013783">
    <property type="entry name" value="Ig-like_fold"/>
</dbReference>
<dbReference type="InterPro" id="IPR004358">
    <property type="entry name" value="Sig_transdc_His_kin-like_C"/>
</dbReference>
<keyword evidence="8" id="KW-0902">Two-component regulatory system</keyword>
<feature type="domain" description="Response regulatory" evidence="15">
    <location>
        <begin position="1134"/>
        <end position="1249"/>
    </location>
</feature>
<evidence type="ECO:0000256" key="8">
    <source>
        <dbReference type="ARBA" id="ARBA00023012"/>
    </source>
</evidence>
<dbReference type="InterPro" id="IPR003661">
    <property type="entry name" value="HisK_dim/P_dom"/>
</dbReference>
<dbReference type="SUPFAM" id="SSF101898">
    <property type="entry name" value="NHL repeat"/>
    <property type="match status" value="1"/>
</dbReference>
<dbReference type="InterPro" id="IPR011123">
    <property type="entry name" value="Y_Y_Y"/>
</dbReference>
<dbReference type="InterPro" id="IPR005467">
    <property type="entry name" value="His_kinase_dom"/>
</dbReference>
<dbReference type="SUPFAM" id="SSF50998">
    <property type="entry name" value="Quinoprotein alcohol dehydrogenase-like"/>
    <property type="match status" value="1"/>
</dbReference>
<dbReference type="Gene3D" id="2.130.10.10">
    <property type="entry name" value="YVTN repeat-like/Quinoprotein amine dehydrogenase"/>
    <property type="match status" value="2"/>
</dbReference>
<dbReference type="Gene3D" id="2.60.40.10">
    <property type="entry name" value="Immunoglobulins"/>
    <property type="match status" value="1"/>
</dbReference>
<dbReference type="GO" id="GO:0000155">
    <property type="term" value="F:phosphorelay sensor kinase activity"/>
    <property type="evidence" value="ECO:0007669"/>
    <property type="project" value="InterPro"/>
</dbReference>
<dbReference type="Gene3D" id="3.30.565.10">
    <property type="entry name" value="Histidine kinase-like ATPase, C-terminal domain"/>
    <property type="match status" value="1"/>
</dbReference>
<dbReference type="PANTHER" id="PTHR43547">
    <property type="entry name" value="TWO-COMPONENT HISTIDINE KINASE"/>
    <property type="match status" value="1"/>
</dbReference>
<evidence type="ECO:0000259" key="15">
    <source>
        <dbReference type="PROSITE" id="PS50110"/>
    </source>
</evidence>
<keyword evidence="3 11" id="KW-0597">Phosphoprotein</keyword>
<dbReference type="Pfam" id="PF07495">
    <property type="entry name" value="Y_Y_Y"/>
    <property type="match status" value="1"/>
</dbReference>
<organism evidence="16 17">
    <name type="scientific">Dyadobacter jiangsuensis</name>
    <dbReference type="NCBI Taxonomy" id="1591085"/>
    <lineage>
        <taxon>Bacteria</taxon>
        <taxon>Pseudomonadati</taxon>
        <taxon>Bacteroidota</taxon>
        <taxon>Cytophagia</taxon>
        <taxon>Cytophagales</taxon>
        <taxon>Spirosomataceae</taxon>
        <taxon>Dyadobacter</taxon>
    </lineage>
</organism>
<dbReference type="InterPro" id="IPR036890">
    <property type="entry name" value="HATPase_C_sf"/>
</dbReference>
<keyword evidence="7" id="KW-0067">ATP-binding</keyword>
<dbReference type="CDD" id="cd17546">
    <property type="entry name" value="REC_hyHK_CKI1_RcsC-like"/>
    <property type="match status" value="1"/>
</dbReference>
<keyword evidence="13" id="KW-0732">Signal</keyword>
<dbReference type="InterPro" id="IPR036097">
    <property type="entry name" value="HisK_dim/P_sf"/>
</dbReference>
<name>A0A2P8G8R6_9BACT</name>
<dbReference type="PRINTS" id="PR00344">
    <property type="entry name" value="BCTRLSENSOR"/>
</dbReference>
<dbReference type="FunFam" id="3.30.565.10:FF:000010">
    <property type="entry name" value="Sensor histidine kinase RcsC"/>
    <property type="match status" value="1"/>
</dbReference>
<dbReference type="PROSITE" id="PS50110">
    <property type="entry name" value="RESPONSE_REGULATORY"/>
    <property type="match status" value="1"/>
</dbReference>
<dbReference type="Pfam" id="PF00512">
    <property type="entry name" value="HisKA"/>
    <property type="match status" value="1"/>
</dbReference>
<evidence type="ECO:0000256" key="6">
    <source>
        <dbReference type="ARBA" id="ARBA00022777"/>
    </source>
</evidence>
<evidence type="ECO:0000256" key="9">
    <source>
        <dbReference type="ARBA" id="ARBA00064003"/>
    </source>
</evidence>
<keyword evidence="5" id="KW-0547">Nucleotide-binding</keyword>
<gene>
    <name evidence="16" type="ORF">CLV60_104315</name>
</gene>
<dbReference type="InterPro" id="IPR015943">
    <property type="entry name" value="WD40/YVTN_repeat-like_dom_sf"/>
</dbReference>
<evidence type="ECO:0000256" key="12">
    <source>
        <dbReference type="SAM" id="Phobius"/>
    </source>
</evidence>